<keyword evidence="4" id="KW-1185">Reference proteome</keyword>
<reference evidence="3" key="1">
    <citation type="submission" date="2023-02" db="EMBL/GenBank/DDBJ databases">
        <title>Nocardiopsis ansamitocini NBRC 112285.</title>
        <authorList>
            <person name="Ichikawa N."/>
            <person name="Sato H."/>
            <person name="Tonouchi N."/>
        </authorList>
    </citation>
    <scope>NUCLEOTIDE SEQUENCE</scope>
    <source>
        <strain evidence="3">NBRC 112285</strain>
    </source>
</reference>
<dbReference type="AlphaFoldDB" id="A0A9W6P5Y1"/>
<dbReference type="EMBL" id="BSQG01000003">
    <property type="protein sequence ID" value="GLU47653.1"/>
    <property type="molecule type" value="Genomic_DNA"/>
</dbReference>
<protein>
    <submittedName>
        <fullName evidence="3">Uncharacterized protein</fullName>
    </submittedName>
</protein>
<evidence type="ECO:0000313" key="3">
    <source>
        <dbReference type="EMBL" id="GLU47653.1"/>
    </source>
</evidence>
<feature type="region of interest" description="Disordered" evidence="1">
    <location>
        <begin position="28"/>
        <end position="48"/>
    </location>
</feature>
<evidence type="ECO:0000256" key="1">
    <source>
        <dbReference type="SAM" id="MobiDB-lite"/>
    </source>
</evidence>
<dbReference type="RefSeq" id="WP_285758861.1">
    <property type="nucleotide sequence ID" value="NZ_BSQG01000003.1"/>
</dbReference>
<keyword evidence="2" id="KW-0812">Transmembrane</keyword>
<evidence type="ECO:0000313" key="4">
    <source>
        <dbReference type="Proteomes" id="UP001165092"/>
    </source>
</evidence>
<sequence>MSLALIVLGALLVAAAVLNRLPFRPSRAVPASPASPPGRRHPHTAPIRLTEQGRATLTTIGGSMLIIAFFLALSGL</sequence>
<organism evidence="3 4">
    <name type="scientific">Nocardiopsis ansamitocini</name>
    <dbReference type="NCBI Taxonomy" id="1670832"/>
    <lineage>
        <taxon>Bacteria</taxon>
        <taxon>Bacillati</taxon>
        <taxon>Actinomycetota</taxon>
        <taxon>Actinomycetes</taxon>
        <taxon>Streptosporangiales</taxon>
        <taxon>Nocardiopsidaceae</taxon>
        <taxon>Nocardiopsis</taxon>
    </lineage>
</organism>
<evidence type="ECO:0000256" key="2">
    <source>
        <dbReference type="SAM" id="Phobius"/>
    </source>
</evidence>
<name>A0A9W6P5Y1_9ACTN</name>
<keyword evidence="2" id="KW-1133">Transmembrane helix</keyword>
<feature type="transmembrane region" description="Helical" evidence="2">
    <location>
        <begin position="54"/>
        <end position="73"/>
    </location>
</feature>
<comment type="caution">
    <text evidence="3">The sequence shown here is derived from an EMBL/GenBank/DDBJ whole genome shotgun (WGS) entry which is preliminary data.</text>
</comment>
<proteinExistence type="predicted"/>
<accession>A0A9W6P5Y1</accession>
<keyword evidence="2" id="KW-0472">Membrane</keyword>
<gene>
    <name evidence="3" type="ORF">Nans01_20040</name>
</gene>
<dbReference type="Proteomes" id="UP001165092">
    <property type="component" value="Unassembled WGS sequence"/>
</dbReference>